<organism evidence="1 2">
    <name type="scientific">Pseudoxanthomonas winnipegensis</name>
    <dbReference type="NCBI Taxonomy" id="2480810"/>
    <lineage>
        <taxon>Bacteria</taxon>
        <taxon>Pseudomonadati</taxon>
        <taxon>Pseudomonadota</taxon>
        <taxon>Gammaproteobacteria</taxon>
        <taxon>Lysobacterales</taxon>
        <taxon>Lysobacteraceae</taxon>
        <taxon>Pseudoxanthomonas</taxon>
    </lineage>
</organism>
<sequence>MPSPLVSPLLRWARRLRHPTLFKLTALLFAVDLVVPDVIPFVDEILLGLGTLLLANWKDRRASPSLDARPRSAR</sequence>
<dbReference type="Pfam" id="PF19611">
    <property type="entry name" value="DUF6116"/>
    <property type="match status" value="1"/>
</dbReference>
<accession>A0A4Q8L6Z0</accession>
<reference evidence="1 2" key="1">
    <citation type="submission" date="2019-02" db="EMBL/GenBank/DDBJ databases">
        <title>WGS of Pseudoxanthomonas species novum from clinical isolates.</title>
        <authorList>
            <person name="Bernier A.-M."/>
            <person name="Bernard K."/>
            <person name="Vachon A."/>
        </authorList>
    </citation>
    <scope>NUCLEOTIDE SEQUENCE [LARGE SCALE GENOMIC DNA]</scope>
    <source>
        <strain evidence="1 2">NML171200</strain>
    </source>
</reference>
<comment type="caution">
    <text evidence="1">The sequence shown here is derived from an EMBL/GenBank/DDBJ whole genome shotgun (WGS) entry which is preliminary data.</text>
</comment>
<name>A0A4Q8L6Z0_9GAMM</name>
<gene>
    <name evidence="1" type="ORF">EA660_13930</name>
</gene>
<evidence type="ECO:0000313" key="1">
    <source>
        <dbReference type="EMBL" id="TAA23724.1"/>
    </source>
</evidence>
<dbReference type="RefSeq" id="WP_130552049.1">
    <property type="nucleotide sequence ID" value="NZ_SHMC01000005.1"/>
</dbReference>
<proteinExistence type="predicted"/>
<dbReference type="AlphaFoldDB" id="A0A4Q8L6Z0"/>
<dbReference type="Proteomes" id="UP000292627">
    <property type="component" value="Unassembled WGS sequence"/>
</dbReference>
<dbReference type="OrthoDB" id="5741597at2"/>
<evidence type="ECO:0000313" key="2">
    <source>
        <dbReference type="Proteomes" id="UP000292627"/>
    </source>
</evidence>
<protein>
    <submittedName>
        <fullName evidence="1">Uncharacterized protein</fullName>
    </submittedName>
</protein>
<dbReference type="InterPro" id="IPR046119">
    <property type="entry name" value="DUF6116"/>
</dbReference>
<dbReference type="EMBL" id="SHMC01000005">
    <property type="protein sequence ID" value="TAA23724.1"/>
    <property type="molecule type" value="Genomic_DNA"/>
</dbReference>